<evidence type="ECO:0000313" key="1">
    <source>
        <dbReference type="EMBL" id="MPC85354.1"/>
    </source>
</evidence>
<reference evidence="1 2" key="1">
    <citation type="submission" date="2019-05" db="EMBL/GenBank/DDBJ databases">
        <title>Another draft genome of Portunus trituberculatus and its Hox gene families provides insights of decapod evolution.</title>
        <authorList>
            <person name="Jeong J.-H."/>
            <person name="Song I."/>
            <person name="Kim S."/>
            <person name="Choi T."/>
            <person name="Kim D."/>
            <person name="Ryu S."/>
            <person name="Kim W."/>
        </authorList>
    </citation>
    <scope>NUCLEOTIDE SEQUENCE [LARGE SCALE GENOMIC DNA]</scope>
    <source>
        <tissue evidence="1">Muscle</tissue>
    </source>
</reference>
<dbReference type="Proteomes" id="UP000324222">
    <property type="component" value="Unassembled WGS sequence"/>
</dbReference>
<dbReference type="EMBL" id="VSRR010068165">
    <property type="protein sequence ID" value="MPC85354.1"/>
    <property type="molecule type" value="Genomic_DNA"/>
</dbReference>
<keyword evidence="2" id="KW-1185">Reference proteome</keyword>
<name>A0A5B7IYP8_PORTR</name>
<evidence type="ECO:0000313" key="2">
    <source>
        <dbReference type="Proteomes" id="UP000324222"/>
    </source>
</evidence>
<protein>
    <submittedName>
        <fullName evidence="1">Uncharacterized protein</fullName>
    </submittedName>
</protein>
<dbReference type="AlphaFoldDB" id="A0A5B7IYP8"/>
<accession>A0A5B7IYP8</accession>
<organism evidence="1 2">
    <name type="scientific">Portunus trituberculatus</name>
    <name type="common">Swimming crab</name>
    <name type="synonym">Neptunus trituberculatus</name>
    <dbReference type="NCBI Taxonomy" id="210409"/>
    <lineage>
        <taxon>Eukaryota</taxon>
        <taxon>Metazoa</taxon>
        <taxon>Ecdysozoa</taxon>
        <taxon>Arthropoda</taxon>
        <taxon>Crustacea</taxon>
        <taxon>Multicrustacea</taxon>
        <taxon>Malacostraca</taxon>
        <taxon>Eumalacostraca</taxon>
        <taxon>Eucarida</taxon>
        <taxon>Decapoda</taxon>
        <taxon>Pleocyemata</taxon>
        <taxon>Brachyura</taxon>
        <taxon>Eubrachyura</taxon>
        <taxon>Portunoidea</taxon>
        <taxon>Portunidae</taxon>
        <taxon>Portuninae</taxon>
        <taxon>Portunus</taxon>
    </lineage>
</organism>
<comment type="caution">
    <text evidence="1">The sequence shown here is derived from an EMBL/GenBank/DDBJ whole genome shotgun (WGS) entry which is preliminary data.</text>
</comment>
<gene>
    <name evidence="1" type="ORF">E2C01_080125</name>
</gene>
<proteinExistence type="predicted"/>
<sequence>MAHRQVHTKAARVSSSTIQKWAREGCEVLHDPRWTPFGHPKAPHLTWGRHCKAPLKVKCDVIFKCIGRRLLRFVNEHSCGTSMNLPLNDG</sequence>